<keyword evidence="1" id="KW-0472">Membrane</keyword>
<dbReference type="Proteomes" id="UP000009168">
    <property type="component" value="Unassembled WGS sequence"/>
</dbReference>
<protein>
    <submittedName>
        <fullName evidence="2">Transmembrane protein, putative</fullName>
    </submittedName>
</protein>
<feature type="transmembrane region" description="Helical" evidence="1">
    <location>
        <begin position="172"/>
        <end position="196"/>
    </location>
</feature>
<reference evidence="3" key="1">
    <citation type="journal article" date="2006" name="PLoS Biol.">
        <title>Macronuclear genome sequence of the ciliate Tetrahymena thermophila, a model eukaryote.</title>
        <authorList>
            <person name="Eisen J.A."/>
            <person name="Coyne R.S."/>
            <person name="Wu M."/>
            <person name="Wu D."/>
            <person name="Thiagarajan M."/>
            <person name="Wortman J.R."/>
            <person name="Badger J.H."/>
            <person name="Ren Q."/>
            <person name="Amedeo P."/>
            <person name="Jones K.M."/>
            <person name="Tallon L.J."/>
            <person name="Delcher A.L."/>
            <person name="Salzberg S.L."/>
            <person name="Silva J.C."/>
            <person name="Haas B.J."/>
            <person name="Majoros W.H."/>
            <person name="Farzad M."/>
            <person name="Carlton J.M."/>
            <person name="Smith R.K. Jr."/>
            <person name="Garg J."/>
            <person name="Pearlman R.E."/>
            <person name="Karrer K.M."/>
            <person name="Sun L."/>
            <person name="Manning G."/>
            <person name="Elde N.C."/>
            <person name="Turkewitz A.P."/>
            <person name="Asai D.J."/>
            <person name="Wilkes D.E."/>
            <person name="Wang Y."/>
            <person name="Cai H."/>
            <person name="Collins K."/>
            <person name="Stewart B.A."/>
            <person name="Lee S.R."/>
            <person name="Wilamowska K."/>
            <person name="Weinberg Z."/>
            <person name="Ruzzo W.L."/>
            <person name="Wloga D."/>
            <person name="Gaertig J."/>
            <person name="Frankel J."/>
            <person name="Tsao C.-C."/>
            <person name="Gorovsky M.A."/>
            <person name="Keeling P.J."/>
            <person name="Waller R.F."/>
            <person name="Patron N.J."/>
            <person name="Cherry J.M."/>
            <person name="Stover N.A."/>
            <person name="Krieger C.J."/>
            <person name="del Toro C."/>
            <person name="Ryder H.F."/>
            <person name="Williamson S.C."/>
            <person name="Barbeau R.A."/>
            <person name="Hamilton E.P."/>
            <person name="Orias E."/>
        </authorList>
    </citation>
    <scope>NUCLEOTIDE SEQUENCE [LARGE SCALE GENOMIC DNA]</scope>
    <source>
        <strain evidence="3">SB210</strain>
    </source>
</reference>
<dbReference type="GeneID" id="7831527"/>
<keyword evidence="1 2" id="KW-0812">Transmembrane</keyword>
<feature type="transmembrane region" description="Helical" evidence="1">
    <location>
        <begin position="216"/>
        <end position="232"/>
    </location>
</feature>
<name>Q247S8_TETTS</name>
<dbReference type="RefSeq" id="XP_001024267.2">
    <property type="nucleotide sequence ID" value="XM_001024267.2"/>
</dbReference>
<dbReference type="EMBL" id="GG662458">
    <property type="protein sequence ID" value="EAS04022.2"/>
    <property type="molecule type" value="Genomic_DNA"/>
</dbReference>
<gene>
    <name evidence="2" type="ORF">TTHERM_00994190</name>
</gene>
<keyword evidence="1" id="KW-1133">Transmembrane helix</keyword>
<dbReference type="KEGG" id="tet:TTHERM_00994190"/>
<sequence>MNKEENKNIEEVFSNQNLNRNSQSQYNSTQPSQNCDSQSLNLCIFSPQNQFKSQLTQHDFLKQQCNEQLSQNSQRQSERLPIINSAPDIADNNIQIKKKNMPTIYSEQAIKIEVPSEWLQKNKQQYEIANQEKKIQMNNFKNKCEKSSQINEIEERNKNIKIQIIQFGWKRCFSLILMLGSSIYTYLWFFYVVGFINQSKNIKLRVMNKNSLSDTYLVYIPVILLPFKKYKLNYKQKTLYMK</sequence>
<dbReference type="InParanoid" id="Q247S8"/>
<keyword evidence="3" id="KW-1185">Reference proteome</keyword>
<evidence type="ECO:0000256" key="1">
    <source>
        <dbReference type="SAM" id="Phobius"/>
    </source>
</evidence>
<dbReference type="AlphaFoldDB" id="Q247S8"/>
<organism evidence="2 3">
    <name type="scientific">Tetrahymena thermophila (strain SB210)</name>
    <dbReference type="NCBI Taxonomy" id="312017"/>
    <lineage>
        <taxon>Eukaryota</taxon>
        <taxon>Sar</taxon>
        <taxon>Alveolata</taxon>
        <taxon>Ciliophora</taxon>
        <taxon>Intramacronucleata</taxon>
        <taxon>Oligohymenophorea</taxon>
        <taxon>Hymenostomatida</taxon>
        <taxon>Tetrahymenina</taxon>
        <taxon>Tetrahymenidae</taxon>
        <taxon>Tetrahymena</taxon>
    </lineage>
</organism>
<accession>Q247S8</accession>
<proteinExistence type="predicted"/>
<evidence type="ECO:0000313" key="2">
    <source>
        <dbReference type="EMBL" id="EAS04022.2"/>
    </source>
</evidence>
<dbReference type="HOGENOM" id="CLU_1411395_0_0_1"/>
<evidence type="ECO:0000313" key="3">
    <source>
        <dbReference type="Proteomes" id="UP000009168"/>
    </source>
</evidence>